<dbReference type="EMBL" id="VOHK01000003">
    <property type="protein sequence ID" value="TWT21138.1"/>
    <property type="molecule type" value="Genomic_DNA"/>
</dbReference>
<proteinExistence type="predicted"/>
<dbReference type="Proteomes" id="UP000319980">
    <property type="component" value="Unassembled WGS sequence"/>
</dbReference>
<keyword evidence="3" id="KW-0472">Membrane</keyword>
<dbReference type="AlphaFoldDB" id="A0A5C5U5I2"/>
<dbReference type="SUPFAM" id="SSF55073">
    <property type="entry name" value="Nucleotide cyclase"/>
    <property type="match status" value="1"/>
</dbReference>
<comment type="caution">
    <text evidence="5">The sequence shown here is derived from an EMBL/GenBank/DDBJ whole genome shotgun (WGS) entry which is preliminary data.</text>
</comment>
<dbReference type="InterPro" id="IPR000160">
    <property type="entry name" value="GGDEF_dom"/>
</dbReference>
<dbReference type="Pfam" id="PF00990">
    <property type="entry name" value="GGDEF"/>
    <property type="match status" value="1"/>
</dbReference>
<feature type="transmembrane region" description="Helical" evidence="3">
    <location>
        <begin position="157"/>
        <end position="176"/>
    </location>
</feature>
<dbReference type="PROSITE" id="PS50887">
    <property type="entry name" value="GGDEF"/>
    <property type="match status" value="1"/>
</dbReference>
<dbReference type="CDD" id="cd01949">
    <property type="entry name" value="GGDEF"/>
    <property type="match status" value="1"/>
</dbReference>
<feature type="transmembrane region" description="Helical" evidence="3">
    <location>
        <begin position="132"/>
        <end position="151"/>
    </location>
</feature>
<evidence type="ECO:0000313" key="5">
    <source>
        <dbReference type="EMBL" id="TWT21138.1"/>
    </source>
</evidence>
<dbReference type="SMART" id="SM00267">
    <property type="entry name" value="GGDEF"/>
    <property type="match status" value="1"/>
</dbReference>
<dbReference type="EC" id="2.7.7.65" evidence="1"/>
<feature type="domain" description="GGDEF" evidence="4">
    <location>
        <begin position="280"/>
        <end position="414"/>
    </location>
</feature>
<dbReference type="PANTHER" id="PTHR45138">
    <property type="entry name" value="REGULATORY COMPONENTS OF SENSORY TRANSDUCTION SYSTEM"/>
    <property type="match status" value="1"/>
</dbReference>
<reference evidence="5 6" key="1">
    <citation type="journal article" date="2008" name="Int. J. Syst. Evol. Microbiol.">
        <title>Luteimonas marina sp. nov., isolated from seawater.</title>
        <authorList>
            <person name="Baik K.S."/>
            <person name="Park S.C."/>
            <person name="Kim M.S."/>
            <person name="Kim E.M."/>
            <person name="Park C."/>
            <person name="Chun J."/>
            <person name="Seong C.N."/>
        </authorList>
    </citation>
    <scope>NUCLEOTIDE SEQUENCE [LARGE SCALE GENOMIC DNA]</scope>
    <source>
        <strain evidence="5 6">FR1330</strain>
    </source>
</reference>
<feature type="transmembrane region" description="Helical" evidence="3">
    <location>
        <begin position="225"/>
        <end position="243"/>
    </location>
</feature>
<protein>
    <recommendedName>
        <fullName evidence="1">diguanylate cyclase</fullName>
        <ecNumber evidence="1">2.7.7.65</ecNumber>
    </recommendedName>
</protein>
<dbReference type="InterPro" id="IPR050469">
    <property type="entry name" value="Diguanylate_Cyclase"/>
</dbReference>
<gene>
    <name evidence="5" type="ORF">FQY83_07170</name>
</gene>
<evidence type="ECO:0000256" key="1">
    <source>
        <dbReference type="ARBA" id="ARBA00012528"/>
    </source>
</evidence>
<accession>A0A5C5U5I2</accession>
<sequence>MVVSACGVRGQSMRGASPGACASGRAVSSPQSVDRPSSAMQEPSSLKRVLATLFGRPDEVMLELGAGGELLVAKVRALLSLLVLALPLVAGLGGVDTAQTLVGLGVAVFVNVMAQIWLALARNHRRHHWLPYATGTWDITATSGVLVLLALDDPASGLNSMIVWCFYLLAIAMTALRNDGRLTLYVGSLAIVQYALLVAAVLAVAPRPLLSIDYGTVSLGGQAERLVLLLMMTLLTSTIVYRMQRLIEMSGRDGLTGAPNRAWLLQRLPRMFEAARRDGCSLSIGLVDIDHFKRVYEEIGHIGGDRAIRHVAEHLRGMLGDDEHLARIGGQEFVLVLHCPIGSAWERIDRYRRTLSERPFHPDRGIDPVTLAFSAGLAAFPQDGATASSLLGSADRRVQEAKRSGRNRVIARDV</sequence>
<dbReference type="GO" id="GO:1902201">
    <property type="term" value="P:negative regulation of bacterial-type flagellum-dependent cell motility"/>
    <property type="evidence" value="ECO:0007669"/>
    <property type="project" value="TreeGrafter"/>
</dbReference>
<feature type="transmembrane region" description="Helical" evidence="3">
    <location>
        <begin position="183"/>
        <end position="205"/>
    </location>
</feature>
<evidence type="ECO:0000256" key="2">
    <source>
        <dbReference type="SAM" id="MobiDB-lite"/>
    </source>
</evidence>
<dbReference type="GO" id="GO:0005886">
    <property type="term" value="C:plasma membrane"/>
    <property type="evidence" value="ECO:0007669"/>
    <property type="project" value="TreeGrafter"/>
</dbReference>
<feature type="transmembrane region" description="Helical" evidence="3">
    <location>
        <begin position="101"/>
        <end position="120"/>
    </location>
</feature>
<keyword evidence="6" id="KW-1185">Reference proteome</keyword>
<dbReference type="GO" id="GO:0052621">
    <property type="term" value="F:diguanylate cyclase activity"/>
    <property type="evidence" value="ECO:0007669"/>
    <property type="project" value="UniProtKB-EC"/>
</dbReference>
<dbReference type="InterPro" id="IPR043128">
    <property type="entry name" value="Rev_trsase/Diguanyl_cyclase"/>
</dbReference>
<dbReference type="Gene3D" id="3.30.70.270">
    <property type="match status" value="1"/>
</dbReference>
<dbReference type="GO" id="GO:0043709">
    <property type="term" value="P:cell adhesion involved in single-species biofilm formation"/>
    <property type="evidence" value="ECO:0007669"/>
    <property type="project" value="TreeGrafter"/>
</dbReference>
<organism evidence="5 6">
    <name type="scientific">Luteimonas marina</name>
    <dbReference type="NCBI Taxonomy" id="488485"/>
    <lineage>
        <taxon>Bacteria</taxon>
        <taxon>Pseudomonadati</taxon>
        <taxon>Pseudomonadota</taxon>
        <taxon>Gammaproteobacteria</taxon>
        <taxon>Lysobacterales</taxon>
        <taxon>Lysobacteraceae</taxon>
        <taxon>Luteimonas</taxon>
    </lineage>
</organism>
<feature type="compositionally biased region" description="Polar residues" evidence="2">
    <location>
        <begin position="26"/>
        <end position="43"/>
    </location>
</feature>
<dbReference type="InterPro" id="IPR029787">
    <property type="entry name" value="Nucleotide_cyclase"/>
</dbReference>
<evidence type="ECO:0000256" key="3">
    <source>
        <dbReference type="SAM" id="Phobius"/>
    </source>
</evidence>
<evidence type="ECO:0000313" key="6">
    <source>
        <dbReference type="Proteomes" id="UP000319980"/>
    </source>
</evidence>
<name>A0A5C5U5I2_9GAMM</name>
<feature type="region of interest" description="Disordered" evidence="2">
    <location>
        <begin position="1"/>
        <end position="43"/>
    </location>
</feature>
<evidence type="ECO:0000259" key="4">
    <source>
        <dbReference type="PROSITE" id="PS50887"/>
    </source>
</evidence>
<dbReference type="PANTHER" id="PTHR45138:SF24">
    <property type="entry name" value="DIGUANYLATE CYCLASE DGCC-RELATED"/>
    <property type="match status" value="1"/>
</dbReference>
<keyword evidence="3" id="KW-0812">Transmembrane</keyword>
<dbReference type="NCBIfam" id="TIGR00254">
    <property type="entry name" value="GGDEF"/>
    <property type="match status" value="1"/>
</dbReference>
<feature type="transmembrane region" description="Helical" evidence="3">
    <location>
        <begin position="77"/>
        <end position="95"/>
    </location>
</feature>
<keyword evidence="3" id="KW-1133">Transmembrane helix</keyword>